<dbReference type="Proteomes" id="UP000188268">
    <property type="component" value="Unassembled WGS sequence"/>
</dbReference>
<accession>A0A1R3J5R4</accession>
<dbReference type="Gramene" id="OMO90205">
    <property type="protein sequence ID" value="OMO90205"/>
    <property type="gene ID" value="CCACVL1_07469"/>
</dbReference>
<sequence length="21" mass="2125">MASVELHIAMRGIVAGQGQGV</sequence>
<dbReference type="EMBL" id="AWWV01008486">
    <property type="protein sequence ID" value="OMO90205.1"/>
    <property type="molecule type" value="Genomic_DNA"/>
</dbReference>
<protein>
    <submittedName>
        <fullName evidence="1">Uncharacterized protein</fullName>
    </submittedName>
</protein>
<reference evidence="1 2" key="1">
    <citation type="submission" date="2013-09" db="EMBL/GenBank/DDBJ databases">
        <title>Corchorus capsularis genome sequencing.</title>
        <authorList>
            <person name="Alam M."/>
            <person name="Haque M.S."/>
            <person name="Islam M.S."/>
            <person name="Emdad E.M."/>
            <person name="Islam M.M."/>
            <person name="Ahmed B."/>
            <person name="Halim A."/>
            <person name="Hossen Q.M.M."/>
            <person name="Hossain M.Z."/>
            <person name="Ahmed R."/>
            <person name="Khan M.M."/>
            <person name="Islam R."/>
            <person name="Rashid M.M."/>
            <person name="Khan S.A."/>
            <person name="Rahman M.S."/>
            <person name="Alam M."/>
        </authorList>
    </citation>
    <scope>NUCLEOTIDE SEQUENCE [LARGE SCALE GENOMIC DNA]</scope>
    <source>
        <strain evidence="2">cv. CVL-1</strain>
        <tissue evidence="1">Whole seedling</tissue>
    </source>
</reference>
<gene>
    <name evidence="1" type="ORF">CCACVL1_07469</name>
</gene>
<dbReference type="AlphaFoldDB" id="A0A1R3J5R4"/>
<comment type="caution">
    <text evidence="1">The sequence shown here is derived from an EMBL/GenBank/DDBJ whole genome shotgun (WGS) entry which is preliminary data.</text>
</comment>
<evidence type="ECO:0000313" key="2">
    <source>
        <dbReference type="Proteomes" id="UP000188268"/>
    </source>
</evidence>
<organism evidence="1 2">
    <name type="scientific">Corchorus capsularis</name>
    <name type="common">Jute</name>
    <dbReference type="NCBI Taxonomy" id="210143"/>
    <lineage>
        <taxon>Eukaryota</taxon>
        <taxon>Viridiplantae</taxon>
        <taxon>Streptophyta</taxon>
        <taxon>Embryophyta</taxon>
        <taxon>Tracheophyta</taxon>
        <taxon>Spermatophyta</taxon>
        <taxon>Magnoliopsida</taxon>
        <taxon>eudicotyledons</taxon>
        <taxon>Gunneridae</taxon>
        <taxon>Pentapetalae</taxon>
        <taxon>rosids</taxon>
        <taxon>malvids</taxon>
        <taxon>Malvales</taxon>
        <taxon>Malvaceae</taxon>
        <taxon>Grewioideae</taxon>
        <taxon>Apeibeae</taxon>
        <taxon>Corchorus</taxon>
    </lineage>
</organism>
<proteinExistence type="predicted"/>
<evidence type="ECO:0000313" key="1">
    <source>
        <dbReference type="EMBL" id="OMO90205.1"/>
    </source>
</evidence>
<keyword evidence="2" id="KW-1185">Reference proteome</keyword>
<name>A0A1R3J5R4_COCAP</name>